<comment type="caution">
    <text evidence="1">The sequence shown here is derived from an EMBL/GenBank/DDBJ whole genome shotgun (WGS) entry which is preliminary data.</text>
</comment>
<gene>
    <name evidence="1" type="ORF">F8C82_07465</name>
</gene>
<evidence type="ECO:0000313" key="1">
    <source>
        <dbReference type="EMBL" id="KAB2815533.1"/>
    </source>
</evidence>
<dbReference type="AlphaFoldDB" id="A0A6L3ZCF0"/>
<dbReference type="RefSeq" id="WP_151692963.1">
    <property type="nucleotide sequence ID" value="NZ_BMGX01000001.1"/>
</dbReference>
<dbReference type="Proteomes" id="UP000484164">
    <property type="component" value="Unassembled WGS sequence"/>
</dbReference>
<sequence length="196" mass="23480">MDKQELVEHIKSKKELDIYYDYLLGQEVWYFQNNGPDFSSDYDQFKKFISRNLGIPFNNISIVGSAKTRYSFSPSKNFSEFHEESDFDLIIVSRRLFYDIWEAYRKISNNQFLHGYEYKCGNVFNGFVSLKDDDRTYGNETLEKWQKLILSFKAELQLKFNIQHEINYRIYSDWESVEAYHLKGITKLKNTLDETN</sequence>
<evidence type="ECO:0000313" key="2">
    <source>
        <dbReference type="Proteomes" id="UP000484164"/>
    </source>
</evidence>
<proteinExistence type="predicted"/>
<protein>
    <submittedName>
        <fullName evidence="1">Uncharacterized protein</fullName>
    </submittedName>
</protein>
<keyword evidence="2" id="KW-1185">Reference proteome</keyword>
<organism evidence="1 2">
    <name type="scientific">Phaeocystidibacter marisrubri</name>
    <dbReference type="NCBI Taxonomy" id="1577780"/>
    <lineage>
        <taxon>Bacteria</taxon>
        <taxon>Pseudomonadati</taxon>
        <taxon>Bacteroidota</taxon>
        <taxon>Flavobacteriia</taxon>
        <taxon>Flavobacteriales</taxon>
        <taxon>Phaeocystidibacteraceae</taxon>
        <taxon>Phaeocystidibacter</taxon>
    </lineage>
</organism>
<name>A0A6L3ZCF0_9FLAO</name>
<accession>A0A6L3ZCF0</accession>
<dbReference type="OrthoDB" id="7058235at2"/>
<reference evidence="1 2" key="1">
    <citation type="submission" date="2019-10" db="EMBL/GenBank/DDBJ databases">
        <title>Genome sequence of Phaeocystidibacter marisrubri JCM30614 (type strain).</title>
        <authorList>
            <person name="Bowman J.P."/>
        </authorList>
    </citation>
    <scope>NUCLEOTIDE SEQUENCE [LARGE SCALE GENOMIC DNA]</scope>
    <source>
        <strain evidence="1 2">JCM 30614</strain>
    </source>
</reference>
<dbReference type="EMBL" id="WBVQ01000002">
    <property type="protein sequence ID" value="KAB2815533.1"/>
    <property type="molecule type" value="Genomic_DNA"/>
</dbReference>